<proteinExistence type="predicted"/>
<protein>
    <submittedName>
        <fullName evidence="1">Uncharacterized protein</fullName>
    </submittedName>
</protein>
<dbReference type="EMBL" id="LXQA011463089">
    <property type="protein sequence ID" value="MCI98067.1"/>
    <property type="molecule type" value="Genomic_DNA"/>
</dbReference>
<keyword evidence="2" id="KW-1185">Reference proteome</keyword>
<feature type="non-terminal residue" evidence="1">
    <location>
        <position position="30"/>
    </location>
</feature>
<name>A0A392WCB2_9FABA</name>
<organism evidence="1 2">
    <name type="scientific">Trifolium medium</name>
    <dbReference type="NCBI Taxonomy" id="97028"/>
    <lineage>
        <taxon>Eukaryota</taxon>
        <taxon>Viridiplantae</taxon>
        <taxon>Streptophyta</taxon>
        <taxon>Embryophyta</taxon>
        <taxon>Tracheophyta</taxon>
        <taxon>Spermatophyta</taxon>
        <taxon>Magnoliopsida</taxon>
        <taxon>eudicotyledons</taxon>
        <taxon>Gunneridae</taxon>
        <taxon>Pentapetalae</taxon>
        <taxon>rosids</taxon>
        <taxon>fabids</taxon>
        <taxon>Fabales</taxon>
        <taxon>Fabaceae</taxon>
        <taxon>Papilionoideae</taxon>
        <taxon>50 kb inversion clade</taxon>
        <taxon>NPAAA clade</taxon>
        <taxon>Hologalegina</taxon>
        <taxon>IRL clade</taxon>
        <taxon>Trifolieae</taxon>
        <taxon>Trifolium</taxon>
    </lineage>
</organism>
<comment type="caution">
    <text evidence="1">The sequence shown here is derived from an EMBL/GenBank/DDBJ whole genome shotgun (WGS) entry which is preliminary data.</text>
</comment>
<dbReference type="AlphaFoldDB" id="A0A392WCB2"/>
<accession>A0A392WCB2</accession>
<reference evidence="1 2" key="1">
    <citation type="journal article" date="2018" name="Front. Plant Sci.">
        <title>Red Clover (Trifolium pratense) and Zigzag Clover (T. medium) - A Picture of Genomic Similarities and Differences.</title>
        <authorList>
            <person name="Dluhosova J."/>
            <person name="Istvanek J."/>
            <person name="Nedelnik J."/>
            <person name="Repkova J."/>
        </authorList>
    </citation>
    <scope>NUCLEOTIDE SEQUENCE [LARGE SCALE GENOMIC DNA]</scope>
    <source>
        <strain evidence="2">cv. 10/8</strain>
        <tissue evidence="1">Leaf</tissue>
    </source>
</reference>
<evidence type="ECO:0000313" key="1">
    <source>
        <dbReference type="EMBL" id="MCI98067.1"/>
    </source>
</evidence>
<dbReference type="Proteomes" id="UP000265520">
    <property type="component" value="Unassembled WGS sequence"/>
</dbReference>
<evidence type="ECO:0000313" key="2">
    <source>
        <dbReference type="Proteomes" id="UP000265520"/>
    </source>
</evidence>
<sequence length="30" mass="3299">MDLVRLTVVESKIGDVPHSGHDLALHSFQP</sequence>